<reference evidence="6 7" key="1">
    <citation type="submission" date="2018-11" db="EMBL/GenBank/DDBJ databases">
        <title>YIM 102482-1 draft genome.</title>
        <authorList>
            <person name="Li G."/>
            <person name="Jiang Y."/>
        </authorList>
    </citation>
    <scope>NUCLEOTIDE SEQUENCE [LARGE SCALE GENOMIC DNA]</scope>
    <source>
        <strain evidence="6 7">YIM 102482-1</strain>
    </source>
</reference>
<feature type="domain" description="HotDog ACOT-type" evidence="5">
    <location>
        <begin position="161"/>
        <end position="273"/>
    </location>
</feature>
<dbReference type="EMBL" id="RQVS01000012">
    <property type="protein sequence ID" value="RRJ86070.1"/>
    <property type="molecule type" value="Genomic_DNA"/>
</dbReference>
<comment type="caution">
    <text evidence="6">The sequence shown here is derived from an EMBL/GenBank/DDBJ whole genome shotgun (WGS) entry which is preliminary data.</text>
</comment>
<dbReference type="InterPro" id="IPR029069">
    <property type="entry name" value="HotDog_dom_sf"/>
</dbReference>
<feature type="domain" description="HotDog ACOT-type" evidence="5">
    <location>
        <begin position="1"/>
        <end position="114"/>
    </location>
</feature>
<dbReference type="InterPro" id="IPR006683">
    <property type="entry name" value="Thioestr_dom"/>
</dbReference>
<feature type="region of interest" description="Disordered" evidence="4">
    <location>
        <begin position="119"/>
        <end position="138"/>
    </location>
</feature>
<evidence type="ECO:0000313" key="6">
    <source>
        <dbReference type="EMBL" id="RRJ86070.1"/>
    </source>
</evidence>
<proteinExistence type="inferred from homology"/>
<dbReference type="CDD" id="cd03442">
    <property type="entry name" value="BFIT_BACH"/>
    <property type="match status" value="2"/>
</dbReference>
<dbReference type="PANTHER" id="PTHR11049">
    <property type="entry name" value="ACYL COENZYME A THIOESTER HYDROLASE"/>
    <property type="match status" value="1"/>
</dbReference>
<keyword evidence="7" id="KW-1185">Reference proteome</keyword>
<dbReference type="GO" id="GO:0005829">
    <property type="term" value="C:cytosol"/>
    <property type="evidence" value="ECO:0007669"/>
    <property type="project" value="TreeGrafter"/>
</dbReference>
<evidence type="ECO:0000256" key="3">
    <source>
        <dbReference type="PROSITE-ProRule" id="PRU01106"/>
    </source>
</evidence>
<dbReference type="InterPro" id="IPR040170">
    <property type="entry name" value="Cytosol_ACT"/>
</dbReference>
<keyword evidence="2 3" id="KW-0378">Hydrolase</keyword>
<dbReference type="Proteomes" id="UP000274391">
    <property type="component" value="Unassembled WGS sequence"/>
</dbReference>
<dbReference type="Pfam" id="PF03061">
    <property type="entry name" value="4HBT"/>
    <property type="match status" value="2"/>
</dbReference>
<dbReference type="SUPFAM" id="SSF54637">
    <property type="entry name" value="Thioesterase/thiol ester dehydrase-isomerase"/>
    <property type="match status" value="2"/>
</dbReference>
<evidence type="ECO:0000256" key="4">
    <source>
        <dbReference type="SAM" id="MobiDB-lite"/>
    </source>
</evidence>
<accession>A0A3P3VTS6</accession>
<evidence type="ECO:0000259" key="5">
    <source>
        <dbReference type="PROSITE" id="PS51770"/>
    </source>
</evidence>
<dbReference type="PANTHER" id="PTHR11049:SF16">
    <property type="entry name" value="PROTEIN VDLD"/>
    <property type="match status" value="1"/>
</dbReference>
<evidence type="ECO:0000256" key="2">
    <source>
        <dbReference type="ARBA" id="ARBA00022801"/>
    </source>
</evidence>
<dbReference type="Gene3D" id="3.10.129.10">
    <property type="entry name" value="Hotdog Thioesterase"/>
    <property type="match status" value="2"/>
</dbReference>
<evidence type="ECO:0000256" key="1">
    <source>
        <dbReference type="ARBA" id="ARBA00010458"/>
    </source>
</evidence>
<sequence>MHDRITLRFLAAPTDETRDGTSIQAGRVLEWIDKAGYACAAGYSGQYCVTAYVGNVHFSQPIRPGALVEATAQIIHTGRSSMHVLVSVESANPRSGEFSLATHCLLVFVAMDENRKPVPVPPWRPRTKEDERLSTGAVERTEARREIHDLMLAQEYTDAGTTPVLTFRFLANPTDVNWGGNAHGGIVMRWITETAQALSTSYFGDETVCVYTGGIHFHHPVHIGDVVEVTARIIHTGDHSIHMPVRVSATNPRDMNFQLTTRCMTVFVHVDEDGHAAPVPQLELVSDEDFRLNEHARDIIRRRGSLPPLETPRR</sequence>
<gene>
    <name evidence="6" type="ORF">EG850_10125</name>
</gene>
<dbReference type="OrthoDB" id="9809430at2"/>
<dbReference type="AlphaFoldDB" id="A0A3P3VTS6"/>
<dbReference type="GO" id="GO:0052816">
    <property type="term" value="F:long-chain fatty acyl-CoA hydrolase activity"/>
    <property type="evidence" value="ECO:0007669"/>
    <property type="project" value="TreeGrafter"/>
</dbReference>
<dbReference type="InterPro" id="IPR033120">
    <property type="entry name" value="HOTDOG_ACOT"/>
</dbReference>
<evidence type="ECO:0000313" key="7">
    <source>
        <dbReference type="Proteomes" id="UP000274391"/>
    </source>
</evidence>
<name>A0A3P3VTS6_9MICO</name>
<protein>
    <submittedName>
        <fullName evidence="6">Acyl-CoA thioesterase</fullName>
    </submittedName>
</protein>
<organism evidence="6 7">
    <name type="scientific">Gulosibacter macacae</name>
    <dbReference type="NCBI Taxonomy" id="2488791"/>
    <lineage>
        <taxon>Bacteria</taxon>
        <taxon>Bacillati</taxon>
        <taxon>Actinomycetota</taxon>
        <taxon>Actinomycetes</taxon>
        <taxon>Micrococcales</taxon>
        <taxon>Microbacteriaceae</taxon>
        <taxon>Gulosibacter</taxon>
    </lineage>
</organism>
<dbReference type="PROSITE" id="PS51770">
    <property type="entry name" value="HOTDOG_ACOT"/>
    <property type="match status" value="2"/>
</dbReference>
<dbReference type="GO" id="GO:0006637">
    <property type="term" value="P:acyl-CoA metabolic process"/>
    <property type="evidence" value="ECO:0007669"/>
    <property type="project" value="TreeGrafter"/>
</dbReference>
<dbReference type="RefSeq" id="WP_124973090.1">
    <property type="nucleotide sequence ID" value="NZ_RQVS01000012.1"/>
</dbReference>
<feature type="compositionally biased region" description="Basic and acidic residues" evidence="4">
    <location>
        <begin position="126"/>
        <end position="138"/>
    </location>
</feature>
<comment type="similarity">
    <text evidence="1">Belongs to the acyl coenzyme A hydrolase family.</text>
</comment>